<evidence type="ECO:0000313" key="7">
    <source>
        <dbReference type="EMBL" id="GAN04285.1"/>
    </source>
</evidence>
<name>A0A0C9LU25_9FUNG</name>
<dbReference type="InterPro" id="IPR000198">
    <property type="entry name" value="RhoGAP_dom"/>
</dbReference>
<dbReference type="PANTHER" id="PTHR15670:SF4">
    <property type="entry name" value="RHO GTPASE-ACTIVATING PROTEIN 11A"/>
    <property type="match status" value="1"/>
</dbReference>
<dbReference type="PROSITE" id="PS00478">
    <property type="entry name" value="LIM_DOMAIN_1"/>
    <property type="match status" value="3"/>
</dbReference>
<feature type="compositionally biased region" description="Low complexity" evidence="4">
    <location>
        <begin position="998"/>
        <end position="1009"/>
    </location>
</feature>
<dbReference type="InterPro" id="IPR042869">
    <property type="entry name" value="ARHGAP11A/B"/>
</dbReference>
<dbReference type="Gene3D" id="2.10.110.10">
    <property type="entry name" value="Cysteine Rich Protein"/>
    <property type="match status" value="3"/>
</dbReference>
<keyword evidence="8" id="KW-1185">Reference proteome</keyword>
<dbReference type="SUPFAM" id="SSF48350">
    <property type="entry name" value="GTPase activation domain, GAP"/>
    <property type="match status" value="1"/>
</dbReference>
<dbReference type="GO" id="GO:0007165">
    <property type="term" value="P:signal transduction"/>
    <property type="evidence" value="ECO:0007669"/>
    <property type="project" value="InterPro"/>
</dbReference>
<gene>
    <name evidence="7" type="ORF">MAM1_0059c03745</name>
</gene>
<dbReference type="InterPro" id="IPR001781">
    <property type="entry name" value="Znf_LIM"/>
</dbReference>
<evidence type="ECO:0000259" key="5">
    <source>
        <dbReference type="PROSITE" id="PS50023"/>
    </source>
</evidence>
<evidence type="ECO:0000256" key="2">
    <source>
        <dbReference type="ARBA" id="ARBA00022833"/>
    </source>
</evidence>
<dbReference type="STRING" id="91626.A0A0C9LU25"/>
<dbReference type="CDD" id="cd09392">
    <property type="entry name" value="LIM2_Lrg1p_like"/>
    <property type="match status" value="1"/>
</dbReference>
<dbReference type="AlphaFoldDB" id="A0A0C9LU25"/>
<dbReference type="PANTHER" id="PTHR15670">
    <property type="entry name" value="RHO GTPASE ACTIVATING PROTEIN 11A"/>
    <property type="match status" value="1"/>
</dbReference>
<dbReference type="Gene3D" id="1.10.555.10">
    <property type="entry name" value="Rho GTPase activation protein"/>
    <property type="match status" value="1"/>
</dbReference>
<evidence type="ECO:0000313" key="8">
    <source>
        <dbReference type="Proteomes" id="UP000053815"/>
    </source>
</evidence>
<proteinExistence type="predicted"/>
<dbReference type="SUPFAM" id="SSF57716">
    <property type="entry name" value="Glucocorticoid receptor-like (DNA-binding domain)"/>
    <property type="match status" value="2"/>
</dbReference>
<dbReference type="PROSITE" id="PS50023">
    <property type="entry name" value="LIM_DOMAIN_2"/>
    <property type="match status" value="3"/>
</dbReference>
<keyword evidence="2 3" id="KW-0862">Zinc</keyword>
<dbReference type="GO" id="GO:0046872">
    <property type="term" value="F:metal ion binding"/>
    <property type="evidence" value="ECO:0007669"/>
    <property type="project" value="UniProtKB-KW"/>
</dbReference>
<evidence type="ECO:0000259" key="6">
    <source>
        <dbReference type="PROSITE" id="PS50238"/>
    </source>
</evidence>
<dbReference type="Pfam" id="PF00412">
    <property type="entry name" value="LIM"/>
    <property type="match status" value="2"/>
</dbReference>
<dbReference type="InterPro" id="IPR008936">
    <property type="entry name" value="Rho_GTPase_activation_prot"/>
</dbReference>
<dbReference type="SMART" id="SM00132">
    <property type="entry name" value="LIM"/>
    <property type="match status" value="3"/>
</dbReference>
<feature type="region of interest" description="Disordered" evidence="4">
    <location>
        <begin position="498"/>
        <end position="539"/>
    </location>
</feature>
<feature type="compositionally biased region" description="Low complexity" evidence="4">
    <location>
        <begin position="498"/>
        <end position="522"/>
    </location>
</feature>
<dbReference type="SMART" id="SM00324">
    <property type="entry name" value="RhoGAP"/>
    <property type="match status" value="1"/>
</dbReference>
<protein>
    <submittedName>
        <fullName evidence="7">Rho-GTPase-activating protein</fullName>
    </submittedName>
</protein>
<evidence type="ECO:0000256" key="4">
    <source>
        <dbReference type="SAM" id="MobiDB-lite"/>
    </source>
</evidence>
<keyword evidence="1 3" id="KW-0479">Metal-binding</keyword>
<feature type="domain" description="Rho-GAP" evidence="6">
    <location>
        <begin position="737"/>
        <end position="940"/>
    </location>
</feature>
<sequence>MNPPETQVQPNMITTATSTANTTTINCTACHQQLEGNFARALDGAFHWNCFLCIDCNEPVAEKFFPIEFEDGIQKPLCERDYFKRLNLACDNCGDALRGSYITAVGKKFHLEHFCCSICSVVFGPDDSYYEYDNNVYCHYHYSIQFAIKCIGCETAILKQFVEINRNNVDEHWHPECYMIHKFWNVKLAQSFGQDDSTTNLDLSLMTSDELKETQTIMEEKVYRIWTVLSAFEESAAGCISDMLLHVSEGSYADGVKMADYFVTHVDVLFTAIDDLADHYHKQTKEELFYDRESSMLCKKVSNFFSLLSHTQESGLRKIGITQDLLSLVTGLAHYLKVLIRIGLTGALKLEKKNDTKSVAISRFLSQLMELANKKRQYLHEADYTVSSDLCQFCRKACEDACFRYRTHLWHDQCFACAQCCSPLRLEYKDAWIEQQTLTITCKKCISGNRDGYSQGVEFVSKLKQSSFLLRVALRRLYSLLNVPDPMVAYYGQPMEQMQHQHQQPLQIQTQPPQQQQHQQPPVKQPVPAQQPPLPQVPQDAHNEEIHLNDIKRMKSTHMNRKITNSHRVGKRSTLMETPSPTTAFVTNKTDETNSIHSSRPHSLTSSIKRSSLNELEGDLSQMSVNSTTRLYTHKYTKSVPKAKSFYFAELGALQHFMLKHIAVLYLDEILNDHFTLEELADLIDDRKNSTLWGKFVTSLKAGGNKKMPRAKGKVDHATGNWLESLMDIMIEGTFGVPIDTLVEKNGIESNLGVGPTRIIKIPSFIDDCISAMKQMDMSVEGIFRKNGNIRRLRELSEEIDKNPNSVQLLNETPIQVAALIKKFLRELPDPLLTYRLHRLFVTAQKLESESDRKRVTHLACCLLPKANRDTMEVLFTFMKWVSQFADDAGGGGSKMHTVNLATVIAPNILYSKSKDPTKDESFHAIECVTIMIQNAEEFATVPEDFIPLLQNLSYEEGDMELNVRHILKKCEVVMKMRRSKSAAAGLPVPPQLPRQHSSPATVTTTSSSNADYPSYPPIEQPAETAQHTPTQQNYYLSSSPQNTVFDEPKDALAPPVVPLITRSQSSTQLNASEGGNLLVKELI</sequence>
<dbReference type="OrthoDB" id="20689at2759"/>
<dbReference type="GO" id="GO:0005096">
    <property type="term" value="F:GTPase activator activity"/>
    <property type="evidence" value="ECO:0007669"/>
    <property type="project" value="TreeGrafter"/>
</dbReference>
<feature type="domain" description="LIM zinc-binding" evidence="5">
    <location>
        <begin position="389"/>
        <end position="452"/>
    </location>
</feature>
<reference evidence="7" key="1">
    <citation type="submission" date="2014-09" db="EMBL/GenBank/DDBJ databases">
        <title>Draft genome sequence of an oleaginous Mucoromycotina fungus Mucor ambiguus NBRC6742.</title>
        <authorList>
            <person name="Takeda I."/>
            <person name="Yamane N."/>
            <person name="Morita T."/>
            <person name="Tamano K."/>
            <person name="Machida M."/>
            <person name="Baker S."/>
            <person name="Koike H."/>
        </authorList>
    </citation>
    <scope>NUCLEOTIDE SEQUENCE</scope>
    <source>
        <strain evidence="7">NBRC 6742</strain>
    </source>
</reference>
<keyword evidence="3" id="KW-0440">LIM domain</keyword>
<accession>A0A0C9LU25</accession>
<dbReference type="Proteomes" id="UP000053815">
    <property type="component" value="Unassembled WGS sequence"/>
</dbReference>
<dbReference type="Pfam" id="PF00620">
    <property type="entry name" value="RhoGAP"/>
    <property type="match status" value="1"/>
</dbReference>
<feature type="domain" description="LIM zinc-binding" evidence="5">
    <location>
        <begin position="25"/>
        <end position="87"/>
    </location>
</feature>
<feature type="compositionally biased region" description="Polar residues" evidence="4">
    <location>
        <begin position="1024"/>
        <end position="1045"/>
    </location>
</feature>
<feature type="region of interest" description="Disordered" evidence="4">
    <location>
        <begin position="984"/>
        <end position="1050"/>
    </location>
</feature>
<dbReference type="PROSITE" id="PS50238">
    <property type="entry name" value="RHOGAP"/>
    <property type="match status" value="1"/>
</dbReference>
<organism evidence="7">
    <name type="scientific">Mucor ambiguus</name>
    <dbReference type="NCBI Taxonomy" id="91626"/>
    <lineage>
        <taxon>Eukaryota</taxon>
        <taxon>Fungi</taxon>
        <taxon>Fungi incertae sedis</taxon>
        <taxon>Mucoromycota</taxon>
        <taxon>Mucoromycotina</taxon>
        <taxon>Mucoromycetes</taxon>
        <taxon>Mucorales</taxon>
        <taxon>Mucorineae</taxon>
        <taxon>Mucoraceae</taxon>
        <taxon>Mucor</taxon>
    </lineage>
</organism>
<evidence type="ECO:0000256" key="1">
    <source>
        <dbReference type="ARBA" id="ARBA00022723"/>
    </source>
</evidence>
<dbReference type="EMBL" id="DF836348">
    <property type="protein sequence ID" value="GAN04285.1"/>
    <property type="molecule type" value="Genomic_DNA"/>
</dbReference>
<feature type="compositionally biased region" description="Pro residues" evidence="4">
    <location>
        <begin position="523"/>
        <end position="536"/>
    </location>
</feature>
<feature type="domain" description="LIM zinc-binding" evidence="5">
    <location>
        <begin position="88"/>
        <end position="148"/>
    </location>
</feature>
<evidence type="ECO:0000256" key="3">
    <source>
        <dbReference type="PROSITE-ProRule" id="PRU00125"/>
    </source>
</evidence>